<dbReference type="InterPro" id="IPR046275">
    <property type="entry name" value="DUF6308"/>
</dbReference>
<protein>
    <submittedName>
        <fullName evidence="1">Uncharacterized protein</fullName>
    </submittedName>
</protein>
<dbReference type="Pfam" id="PF19827">
    <property type="entry name" value="DUF6308"/>
    <property type="match status" value="1"/>
</dbReference>
<organism evidence="1 2">
    <name type="scientific">Micromonospora aurantiaca</name>
    <name type="common">nom. illeg.</name>
    <dbReference type="NCBI Taxonomy" id="47850"/>
    <lineage>
        <taxon>Bacteria</taxon>
        <taxon>Bacillati</taxon>
        <taxon>Actinomycetota</taxon>
        <taxon>Actinomycetes</taxon>
        <taxon>Micromonosporales</taxon>
        <taxon>Micromonosporaceae</taxon>
        <taxon>Micromonospora</taxon>
    </lineage>
</organism>
<dbReference type="EMBL" id="WAAR01000224">
    <property type="protein sequence ID" value="KAB1102826.1"/>
    <property type="molecule type" value="Genomic_DNA"/>
</dbReference>
<gene>
    <name evidence="1" type="ORF">F6X54_30540</name>
</gene>
<dbReference type="Proteomes" id="UP000471364">
    <property type="component" value="Unassembled WGS sequence"/>
</dbReference>
<reference evidence="1 2" key="1">
    <citation type="submission" date="2019-09" db="EMBL/GenBank/DDBJ databases">
        <title>High taxonomic diversity of Micromonospora strains isolated from Medicago sativa nodules in different geographical locations.</title>
        <authorList>
            <person name="Martinez-Hidalgo P."/>
            <person name="Flores-Felix J.D."/>
            <person name="Velazquez E."/>
            <person name="Brau L."/>
            <person name="Trujillo M.E."/>
            <person name="Martinez-Molina E."/>
        </authorList>
    </citation>
    <scope>NUCLEOTIDE SEQUENCE [LARGE SCALE GENOMIC DNA]</scope>
    <source>
        <strain evidence="1 2">ALFB5</strain>
    </source>
</reference>
<accession>A0ABQ6U7M7</accession>
<evidence type="ECO:0000313" key="1">
    <source>
        <dbReference type="EMBL" id="KAB1102826.1"/>
    </source>
</evidence>
<dbReference type="RefSeq" id="WP_151015876.1">
    <property type="nucleotide sequence ID" value="NZ_WAAR01000224.1"/>
</dbReference>
<proteinExistence type="predicted"/>
<name>A0ABQ6U7M7_9ACTN</name>
<keyword evidence="2" id="KW-1185">Reference proteome</keyword>
<sequence>MPETLIDIARREGVGHLGAYFMPRAYTGQWFETFTGGGDRVETRDRIAVDDLYAVEALNVQIPFAVGKELLDGQLGRDISARLREIPTDAELGTGSARELIVDGGHADQAWQLLNNRNEKAGIGWVIAGKLLARKRPKLIPVYDSIVSCQFGAPKHVWLKLHDQLAKNDGELRAALAEVRATVGVDDKVSILRVLDIVLWRRHVKEHWRDKPTTCPQRSCVAL</sequence>
<evidence type="ECO:0000313" key="2">
    <source>
        <dbReference type="Proteomes" id="UP000471364"/>
    </source>
</evidence>
<comment type="caution">
    <text evidence="1">The sequence shown here is derived from an EMBL/GenBank/DDBJ whole genome shotgun (WGS) entry which is preliminary data.</text>
</comment>